<dbReference type="InterPro" id="IPR001610">
    <property type="entry name" value="PAC"/>
</dbReference>
<evidence type="ECO:0000259" key="2">
    <source>
        <dbReference type="PROSITE" id="PS50112"/>
    </source>
</evidence>
<feature type="domain" description="EAL" evidence="3">
    <location>
        <begin position="735"/>
        <end position="989"/>
    </location>
</feature>
<evidence type="ECO:0000259" key="3">
    <source>
        <dbReference type="PROSITE" id="PS50883"/>
    </source>
</evidence>
<dbReference type="SUPFAM" id="SSF55073">
    <property type="entry name" value="Nucleotide cyclase"/>
    <property type="match status" value="1"/>
</dbReference>
<organism evidence="5 6">
    <name type="scientific">Roseateles subflavus</name>
    <dbReference type="NCBI Taxonomy" id="3053353"/>
    <lineage>
        <taxon>Bacteria</taxon>
        <taxon>Pseudomonadati</taxon>
        <taxon>Pseudomonadota</taxon>
        <taxon>Betaproteobacteria</taxon>
        <taxon>Burkholderiales</taxon>
        <taxon>Sphaerotilaceae</taxon>
        <taxon>Roseateles</taxon>
    </lineage>
</organism>
<reference evidence="5 6" key="1">
    <citation type="submission" date="2023-06" db="EMBL/GenBank/DDBJ databases">
        <title>Pelomonas sp. APW6 16S ribosomal RNA gene genome sequencing and assembly.</title>
        <authorList>
            <person name="Woo H."/>
        </authorList>
    </citation>
    <scope>NUCLEOTIDE SEQUENCE [LARGE SCALE GENOMIC DNA]</scope>
    <source>
        <strain evidence="5 6">APW6</strain>
    </source>
</reference>
<dbReference type="NCBIfam" id="TIGR00229">
    <property type="entry name" value="sensory_box"/>
    <property type="match status" value="2"/>
</dbReference>
<name>A0ABT7LHF1_9BURK</name>
<dbReference type="InterPro" id="IPR035919">
    <property type="entry name" value="EAL_sf"/>
</dbReference>
<proteinExistence type="predicted"/>
<sequence length="1013" mass="111849">MTVRLARPVRHASTSIARSLATAAGVTVLLYLLLRLTQRLQLPVDHAWTQAGLLSLFLIGLLRGHWLTLPLLGLSSFVILRLGGVGTTAALAQVLNAGLAAAAAHAFLCRQEFKQSIDERRDQGLSLVASLGIAAPLVSLLPLMPGLEGVEQRWVSWNEAPAEGGLGLLFRWAAASTALTLSLPLALSLTPRPGTPREPASTGAVAASLALTLCLASSWLLHWPPLPALWLVLLTLLAWQSPPWISSLAALAVATSLGLHHGIHGLQETMEHGEEPSFEMACELLAAALLPMIVQLMRAGQRQQLQQWQTLFDASGLGLMHWRASEQLPRFSLRWQALSGSRGGKDLQQWLEHAHPLDRPRVAQAQERLLESEADDAQSESVELRVRPAGEWRWLQWQARVMARDTYGHPSLLVASLRDITGLKVAREREQLSAHLFQNVHEGILVTDPLQRVVDMNPGACTILGRERETLIGSACVLVDPEVLRFSGHPPDAVAEALEQHGQWEGPLRLRNAQGLTRMLQVRASLLHDEDGLLRYHVFTLQDRTQEEWQQSQLVRQNQFDDLTSLPNQTSFVSQLGQSLELARREGFMLCVCNLDLDHFATLNERHGRAAGDQTLIEMARRLRSSLRRTETWTDQMARIGGDGFGLILRCRSEDEARLALTRLLDVVRAPLYDIAPGSPLHLSASLGATLFPQDASDTETLMRHAAHALYRVKRSGRDGFELFDTDKRQRSEAKVLALGRMQEALDLGELRLHYQPKVDLRRGKVLGMEALLRWHDPERGLLLPGHFLPLLEHTGLGVRIGDWVIEQALKQAEQWASDGRPLRVAVNVTARHLQSPDFAQRLDELLARHRPGLARLLMLEVLESAALADVPATQRLLEHCRSLGVQFALDDFGTGYSNLSYLKQLPVDLLKIDRSFVQQMLSDAHDRALVEGVIGLARTFGCDVIAEGVESGAHAQALLALGCEQGQGHGIASAMPAELVPLWVQAFERAPDFDGRIGVPMPIAEPQTARPR</sequence>
<dbReference type="PROSITE" id="PS50887">
    <property type="entry name" value="GGDEF"/>
    <property type="match status" value="1"/>
</dbReference>
<dbReference type="PROSITE" id="PS50112">
    <property type="entry name" value="PAS"/>
    <property type="match status" value="1"/>
</dbReference>
<dbReference type="InterPro" id="IPR029787">
    <property type="entry name" value="Nucleotide_cyclase"/>
</dbReference>
<dbReference type="Pfam" id="PF00990">
    <property type="entry name" value="GGDEF"/>
    <property type="match status" value="1"/>
</dbReference>
<dbReference type="Proteomes" id="UP001238603">
    <property type="component" value="Unassembled WGS sequence"/>
</dbReference>
<feature type="transmembrane region" description="Helical" evidence="1">
    <location>
        <begin position="46"/>
        <end position="66"/>
    </location>
</feature>
<evidence type="ECO:0000259" key="4">
    <source>
        <dbReference type="PROSITE" id="PS50887"/>
    </source>
</evidence>
<dbReference type="Gene3D" id="3.30.70.270">
    <property type="match status" value="1"/>
</dbReference>
<keyword evidence="1" id="KW-1133">Transmembrane helix</keyword>
<dbReference type="Pfam" id="PF00563">
    <property type="entry name" value="EAL"/>
    <property type="match status" value="1"/>
</dbReference>
<feature type="transmembrane region" description="Helical" evidence="1">
    <location>
        <begin position="78"/>
        <end position="104"/>
    </location>
</feature>
<dbReference type="InterPro" id="IPR052155">
    <property type="entry name" value="Biofilm_reg_signaling"/>
</dbReference>
<keyword evidence="6" id="KW-1185">Reference proteome</keyword>
<dbReference type="SMART" id="SM00052">
    <property type="entry name" value="EAL"/>
    <property type="match status" value="1"/>
</dbReference>
<dbReference type="CDD" id="cd01949">
    <property type="entry name" value="GGDEF"/>
    <property type="match status" value="1"/>
</dbReference>
<dbReference type="InterPro" id="IPR013655">
    <property type="entry name" value="PAS_fold_3"/>
</dbReference>
<protein>
    <submittedName>
        <fullName evidence="5">EAL domain-containing protein</fullName>
    </submittedName>
</protein>
<dbReference type="CDD" id="cd00130">
    <property type="entry name" value="PAS"/>
    <property type="match status" value="2"/>
</dbReference>
<feature type="transmembrane region" description="Helical" evidence="1">
    <location>
        <begin position="199"/>
        <end position="221"/>
    </location>
</feature>
<keyword evidence="1" id="KW-0812">Transmembrane</keyword>
<comment type="caution">
    <text evidence="5">The sequence shown here is derived from an EMBL/GenBank/DDBJ whole genome shotgun (WGS) entry which is preliminary data.</text>
</comment>
<keyword evidence="1" id="KW-0472">Membrane</keyword>
<dbReference type="PANTHER" id="PTHR44757:SF2">
    <property type="entry name" value="BIOFILM ARCHITECTURE MAINTENANCE PROTEIN MBAA"/>
    <property type="match status" value="1"/>
</dbReference>
<dbReference type="SMART" id="SM00267">
    <property type="entry name" value="GGDEF"/>
    <property type="match status" value="1"/>
</dbReference>
<evidence type="ECO:0000256" key="1">
    <source>
        <dbReference type="SAM" id="Phobius"/>
    </source>
</evidence>
<dbReference type="SMART" id="SM00086">
    <property type="entry name" value="PAC"/>
    <property type="match status" value="2"/>
</dbReference>
<dbReference type="NCBIfam" id="TIGR00254">
    <property type="entry name" value="GGDEF"/>
    <property type="match status" value="1"/>
</dbReference>
<dbReference type="RefSeq" id="WP_285982370.1">
    <property type="nucleotide sequence ID" value="NZ_JASVDS010000002.1"/>
</dbReference>
<dbReference type="PROSITE" id="PS50883">
    <property type="entry name" value="EAL"/>
    <property type="match status" value="1"/>
</dbReference>
<gene>
    <name evidence="5" type="ORF">QRD43_10255</name>
</gene>
<accession>A0ABT7LHF1</accession>
<evidence type="ECO:0000313" key="6">
    <source>
        <dbReference type="Proteomes" id="UP001238603"/>
    </source>
</evidence>
<dbReference type="SUPFAM" id="SSF141868">
    <property type="entry name" value="EAL domain-like"/>
    <property type="match status" value="1"/>
</dbReference>
<evidence type="ECO:0000313" key="5">
    <source>
        <dbReference type="EMBL" id="MDL5032285.1"/>
    </source>
</evidence>
<feature type="transmembrane region" description="Helical" evidence="1">
    <location>
        <begin position="125"/>
        <end position="144"/>
    </location>
</feature>
<dbReference type="CDD" id="cd01948">
    <property type="entry name" value="EAL"/>
    <property type="match status" value="1"/>
</dbReference>
<dbReference type="InterPro" id="IPR035965">
    <property type="entry name" value="PAS-like_dom_sf"/>
</dbReference>
<dbReference type="SMART" id="SM00091">
    <property type="entry name" value="PAS"/>
    <property type="match status" value="2"/>
</dbReference>
<feature type="domain" description="GGDEF" evidence="4">
    <location>
        <begin position="588"/>
        <end position="726"/>
    </location>
</feature>
<dbReference type="Pfam" id="PF08447">
    <property type="entry name" value="PAS_3"/>
    <property type="match status" value="1"/>
</dbReference>
<feature type="domain" description="PAS" evidence="2">
    <location>
        <begin position="429"/>
        <end position="482"/>
    </location>
</feature>
<dbReference type="SUPFAM" id="SSF55785">
    <property type="entry name" value="PYP-like sensor domain (PAS domain)"/>
    <property type="match status" value="2"/>
</dbReference>
<dbReference type="Gene3D" id="3.20.20.450">
    <property type="entry name" value="EAL domain"/>
    <property type="match status" value="1"/>
</dbReference>
<dbReference type="InterPro" id="IPR000160">
    <property type="entry name" value="GGDEF_dom"/>
</dbReference>
<dbReference type="Pfam" id="PF13426">
    <property type="entry name" value="PAS_9"/>
    <property type="match status" value="1"/>
</dbReference>
<dbReference type="InterPro" id="IPR001633">
    <property type="entry name" value="EAL_dom"/>
</dbReference>
<dbReference type="InterPro" id="IPR000014">
    <property type="entry name" value="PAS"/>
</dbReference>
<dbReference type="PANTHER" id="PTHR44757">
    <property type="entry name" value="DIGUANYLATE CYCLASE DGCP"/>
    <property type="match status" value="1"/>
</dbReference>
<dbReference type="Gene3D" id="3.30.450.20">
    <property type="entry name" value="PAS domain"/>
    <property type="match status" value="2"/>
</dbReference>
<feature type="transmembrane region" description="Helical" evidence="1">
    <location>
        <begin position="164"/>
        <end position="187"/>
    </location>
</feature>
<dbReference type="EMBL" id="JASVDS010000002">
    <property type="protein sequence ID" value="MDL5032285.1"/>
    <property type="molecule type" value="Genomic_DNA"/>
</dbReference>
<feature type="transmembrane region" description="Helical" evidence="1">
    <location>
        <begin position="15"/>
        <end position="34"/>
    </location>
</feature>
<dbReference type="InterPro" id="IPR043128">
    <property type="entry name" value="Rev_trsase/Diguanyl_cyclase"/>
</dbReference>